<gene>
    <name evidence="1" type="ORF">B0I35DRAFT_429349</name>
</gene>
<sequence>MGVDEQLRFVFRRRLLIQARESPRARALPFRLTLWEGGMTRGRKRKSKIERDGAVIAGTDGLHKASIRWPFEAGPSWSQFPLGLTLAGDCCCLDLGWFLRHAGKRLEMDSRTHPYALLPSPPSLPPSTGCETPVPERRESVPVRWVDPVASAGSDGSWRLRTAGAAMIFCTPYRGGVLSSIGLAFFSSCRAVSASELSFSPTPRNRGSRNIVKSGIERARNEPRRNNGGGKCGVTCLEHLPFTPGQFSVALAVHGRGRLQFKAEHGDTHSHDWRLVRWVLANRSICSSVVARLAT</sequence>
<reference evidence="1" key="1">
    <citation type="journal article" date="2021" name="Nat. Commun.">
        <title>Genetic determinants of endophytism in the Arabidopsis root mycobiome.</title>
        <authorList>
            <person name="Mesny F."/>
            <person name="Miyauchi S."/>
            <person name="Thiergart T."/>
            <person name="Pickel B."/>
            <person name="Atanasova L."/>
            <person name="Karlsson M."/>
            <person name="Huettel B."/>
            <person name="Barry K.W."/>
            <person name="Haridas S."/>
            <person name="Chen C."/>
            <person name="Bauer D."/>
            <person name="Andreopoulos W."/>
            <person name="Pangilinan J."/>
            <person name="LaButti K."/>
            <person name="Riley R."/>
            <person name="Lipzen A."/>
            <person name="Clum A."/>
            <person name="Drula E."/>
            <person name="Henrissat B."/>
            <person name="Kohler A."/>
            <person name="Grigoriev I.V."/>
            <person name="Martin F.M."/>
            <person name="Hacquard S."/>
        </authorList>
    </citation>
    <scope>NUCLEOTIDE SEQUENCE</scope>
    <source>
        <strain evidence="1">MPI-CAGE-CH-0235</strain>
    </source>
</reference>
<dbReference type="AlphaFoldDB" id="A0A8K0SVH1"/>
<evidence type="ECO:0000313" key="2">
    <source>
        <dbReference type="Proteomes" id="UP000813444"/>
    </source>
</evidence>
<organism evidence="1 2">
    <name type="scientific">Stachybotrys elegans</name>
    <dbReference type="NCBI Taxonomy" id="80388"/>
    <lineage>
        <taxon>Eukaryota</taxon>
        <taxon>Fungi</taxon>
        <taxon>Dikarya</taxon>
        <taxon>Ascomycota</taxon>
        <taxon>Pezizomycotina</taxon>
        <taxon>Sordariomycetes</taxon>
        <taxon>Hypocreomycetidae</taxon>
        <taxon>Hypocreales</taxon>
        <taxon>Stachybotryaceae</taxon>
        <taxon>Stachybotrys</taxon>
    </lineage>
</organism>
<dbReference type="Proteomes" id="UP000813444">
    <property type="component" value="Unassembled WGS sequence"/>
</dbReference>
<dbReference type="EMBL" id="JAGPNK010000006">
    <property type="protein sequence ID" value="KAH7319583.1"/>
    <property type="molecule type" value="Genomic_DNA"/>
</dbReference>
<name>A0A8K0SVH1_9HYPO</name>
<accession>A0A8K0SVH1</accession>
<feature type="non-terminal residue" evidence="1">
    <location>
        <position position="295"/>
    </location>
</feature>
<comment type="caution">
    <text evidence="1">The sequence shown here is derived from an EMBL/GenBank/DDBJ whole genome shotgun (WGS) entry which is preliminary data.</text>
</comment>
<evidence type="ECO:0000313" key="1">
    <source>
        <dbReference type="EMBL" id="KAH7319583.1"/>
    </source>
</evidence>
<keyword evidence="2" id="KW-1185">Reference proteome</keyword>
<proteinExistence type="predicted"/>
<protein>
    <submittedName>
        <fullName evidence="1">Uncharacterized protein</fullName>
    </submittedName>
</protein>